<keyword evidence="1" id="KW-0812">Transmembrane</keyword>
<reference evidence="2" key="2">
    <citation type="submission" date="2020-10" db="EMBL/GenBank/DDBJ databases">
        <authorList>
            <person name="Cooper E.A."/>
            <person name="Brenton Z.W."/>
            <person name="Flinn B.S."/>
            <person name="Jenkins J."/>
            <person name="Shu S."/>
            <person name="Flowers D."/>
            <person name="Luo F."/>
            <person name="Wang Y."/>
            <person name="Xia P."/>
            <person name="Barry K."/>
            <person name="Daum C."/>
            <person name="Lipzen A."/>
            <person name="Yoshinaga Y."/>
            <person name="Schmutz J."/>
            <person name="Saski C."/>
            <person name="Vermerris W."/>
            <person name="Kresovich S."/>
        </authorList>
    </citation>
    <scope>NUCLEOTIDE SEQUENCE</scope>
</reference>
<keyword evidence="1" id="KW-0472">Membrane</keyword>
<dbReference type="EMBL" id="CM027680">
    <property type="protein sequence ID" value="KAG0548936.1"/>
    <property type="molecule type" value="Genomic_DNA"/>
</dbReference>
<accession>A0A921V0T7</accession>
<proteinExistence type="predicted"/>
<evidence type="ECO:0000256" key="1">
    <source>
        <dbReference type="SAM" id="Phobius"/>
    </source>
</evidence>
<gene>
    <name evidence="2" type="ORF">BDA96_01G210900</name>
</gene>
<dbReference type="AlphaFoldDB" id="A0A921V0T7"/>
<protein>
    <submittedName>
        <fullName evidence="2">Uncharacterized protein</fullName>
    </submittedName>
</protein>
<organism evidence="2 3">
    <name type="scientific">Sorghum bicolor</name>
    <name type="common">Sorghum</name>
    <name type="synonym">Sorghum vulgare</name>
    <dbReference type="NCBI Taxonomy" id="4558"/>
    <lineage>
        <taxon>Eukaryota</taxon>
        <taxon>Viridiplantae</taxon>
        <taxon>Streptophyta</taxon>
        <taxon>Embryophyta</taxon>
        <taxon>Tracheophyta</taxon>
        <taxon>Spermatophyta</taxon>
        <taxon>Magnoliopsida</taxon>
        <taxon>Liliopsida</taxon>
        <taxon>Poales</taxon>
        <taxon>Poaceae</taxon>
        <taxon>PACMAD clade</taxon>
        <taxon>Panicoideae</taxon>
        <taxon>Andropogonodae</taxon>
        <taxon>Andropogoneae</taxon>
        <taxon>Sorghinae</taxon>
        <taxon>Sorghum</taxon>
    </lineage>
</organism>
<name>A0A921V0T7_SORBI</name>
<keyword evidence="1" id="KW-1133">Transmembrane helix</keyword>
<evidence type="ECO:0000313" key="2">
    <source>
        <dbReference type="EMBL" id="KAG0548936.1"/>
    </source>
</evidence>
<comment type="caution">
    <text evidence="2">The sequence shown here is derived from an EMBL/GenBank/DDBJ whole genome shotgun (WGS) entry which is preliminary data.</text>
</comment>
<sequence>MFLTLNVFLMFFFVLFFPLTFVVCRTIQVLIVFGKCFVLFV</sequence>
<dbReference type="Proteomes" id="UP000807115">
    <property type="component" value="Chromosome 1"/>
</dbReference>
<evidence type="ECO:0000313" key="3">
    <source>
        <dbReference type="Proteomes" id="UP000807115"/>
    </source>
</evidence>
<feature type="transmembrane region" description="Helical" evidence="1">
    <location>
        <begin position="7"/>
        <end position="33"/>
    </location>
</feature>
<reference evidence="2" key="1">
    <citation type="journal article" date="2019" name="BMC Genomics">
        <title>A new reference genome for Sorghum bicolor reveals high levels of sequence similarity between sweet and grain genotypes: implications for the genetics of sugar metabolism.</title>
        <authorList>
            <person name="Cooper E.A."/>
            <person name="Brenton Z.W."/>
            <person name="Flinn B.S."/>
            <person name="Jenkins J."/>
            <person name="Shu S."/>
            <person name="Flowers D."/>
            <person name="Luo F."/>
            <person name="Wang Y."/>
            <person name="Xia P."/>
            <person name="Barry K."/>
            <person name="Daum C."/>
            <person name="Lipzen A."/>
            <person name="Yoshinaga Y."/>
            <person name="Schmutz J."/>
            <person name="Saski C."/>
            <person name="Vermerris W."/>
            <person name="Kresovich S."/>
        </authorList>
    </citation>
    <scope>NUCLEOTIDE SEQUENCE</scope>
</reference>